<evidence type="ECO:0000259" key="3">
    <source>
        <dbReference type="Pfam" id="PF25063"/>
    </source>
</evidence>
<dbReference type="Pfam" id="PF25063">
    <property type="entry name" value="ARM_TT21_C"/>
    <property type="match status" value="1"/>
</dbReference>
<evidence type="ECO:0000313" key="5">
    <source>
        <dbReference type="Proteomes" id="UP000479190"/>
    </source>
</evidence>
<evidence type="ECO:0000256" key="1">
    <source>
        <dbReference type="ARBA" id="ARBA00010935"/>
    </source>
</evidence>
<feature type="repeat" description="TPR" evidence="2">
    <location>
        <begin position="197"/>
        <end position="230"/>
    </location>
</feature>
<evidence type="ECO:0000256" key="2">
    <source>
        <dbReference type="PROSITE-ProRule" id="PRU00339"/>
    </source>
</evidence>
<dbReference type="InterPro" id="IPR056834">
    <property type="entry name" value="ARM_TT21_C"/>
</dbReference>
<dbReference type="Pfam" id="PF25058">
    <property type="entry name" value="ARM_TT21"/>
    <property type="match status" value="1"/>
</dbReference>
<evidence type="ECO:0000313" key="4">
    <source>
        <dbReference type="EMBL" id="CAB0036391.1"/>
    </source>
</evidence>
<dbReference type="OrthoDB" id="10259630at2759"/>
<dbReference type="PANTHER" id="PTHR14699">
    <property type="entry name" value="STI2 PROTEIN-RELATED"/>
    <property type="match status" value="1"/>
</dbReference>
<dbReference type="EMBL" id="CADCXV010000815">
    <property type="protein sequence ID" value="CAB0036391.1"/>
    <property type="molecule type" value="Genomic_DNA"/>
</dbReference>
<dbReference type="InterPro" id="IPR019734">
    <property type="entry name" value="TPR_rpt"/>
</dbReference>
<sequence>MIVGTVAKENGDLEAAIKNLEQALAISRVKDHPSSTRLSTADQATLYLELISAYAALRRFAEASQMVEEARGKLATGPEYARIVVGHAELCVKMDDVERAIDMLNGIQPEDLLETFGANQLDILRFQEYFAEARGSNDILALEIRGKQLLLLAQVRERSGNIKGALSTLKEAKENQVRYVQRASLLPNLLDQKNVLADICFTMAEHMYSMRDYAQAVEHYKEALTYKPNDVKALLSLAKLYMQVLFLYFWSTAEIYTQSSKYDLASELLRRVIQHNATCVRAHEISGIIAEKEQNYKEAAKSYDLAWRYGGRQKLTIGYKLAYCNFKSKRFADAIEICNQVLKANPDYPRIKKDILEKTFVQLFKGIFRKRRYRLTEALAFFDHCKYLINGTPEAITICVT</sequence>
<feature type="domain" description="Tetratricopeptide repeat protein 21A/21B C-terminal ARM" evidence="3">
    <location>
        <begin position="174"/>
        <end position="358"/>
    </location>
</feature>
<dbReference type="Gene3D" id="1.25.40.10">
    <property type="entry name" value="Tetratricopeptide repeat domain"/>
    <property type="match status" value="3"/>
</dbReference>
<protein>
    <recommendedName>
        <fullName evidence="3">Tetratricopeptide repeat protein 21A/21B C-terminal ARM domain-containing protein</fullName>
    </recommendedName>
</protein>
<organism evidence="4 5">
    <name type="scientific">Trichogramma brassicae</name>
    <dbReference type="NCBI Taxonomy" id="86971"/>
    <lineage>
        <taxon>Eukaryota</taxon>
        <taxon>Metazoa</taxon>
        <taxon>Ecdysozoa</taxon>
        <taxon>Arthropoda</taxon>
        <taxon>Hexapoda</taxon>
        <taxon>Insecta</taxon>
        <taxon>Pterygota</taxon>
        <taxon>Neoptera</taxon>
        <taxon>Endopterygota</taxon>
        <taxon>Hymenoptera</taxon>
        <taxon>Apocrita</taxon>
        <taxon>Proctotrupomorpha</taxon>
        <taxon>Chalcidoidea</taxon>
        <taxon>Trichogrammatidae</taxon>
        <taxon>Trichogramma</taxon>
    </lineage>
</organism>
<dbReference type="SUPFAM" id="SSF48452">
    <property type="entry name" value="TPR-like"/>
    <property type="match status" value="1"/>
</dbReference>
<name>A0A6H5II90_9HYME</name>
<dbReference type="InterPro" id="IPR011990">
    <property type="entry name" value="TPR-like_helical_dom_sf"/>
</dbReference>
<dbReference type="AlphaFoldDB" id="A0A6H5II90"/>
<dbReference type="Proteomes" id="UP000479190">
    <property type="component" value="Unassembled WGS sequence"/>
</dbReference>
<reference evidence="4 5" key="1">
    <citation type="submission" date="2020-02" db="EMBL/GenBank/DDBJ databases">
        <authorList>
            <person name="Ferguson B K."/>
        </authorList>
    </citation>
    <scope>NUCLEOTIDE SEQUENCE [LARGE SCALE GENOMIC DNA]</scope>
</reference>
<accession>A0A6H5II90</accession>
<keyword evidence="5" id="KW-1185">Reference proteome</keyword>
<proteinExistence type="inferred from homology"/>
<keyword evidence="2" id="KW-0802">TPR repeat</keyword>
<dbReference type="SMART" id="SM00028">
    <property type="entry name" value="TPR"/>
    <property type="match status" value="4"/>
</dbReference>
<comment type="similarity">
    <text evidence="1">Belongs to the TTC21 family.</text>
</comment>
<dbReference type="GO" id="GO:0030991">
    <property type="term" value="C:intraciliary transport particle A"/>
    <property type="evidence" value="ECO:0007669"/>
    <property type="project" value="TreeGrafter"/>
</dbReference>
<dbReference type="GO" id="GO:0061512">
    <property type="term" value="P:protein localization to cilium"/>
    <property type="evidence" value="ECO:0007669"/>
    <property type="project" value="TreeGrafter"/>
</dbReference>
<dbReference type="PANTHER" id="PTHR14699:SF0">
    <property type="entry name" value="TETRATRICOPEPTIDE REPEAT PROTEIN 21 HOMOLOG"/>
    <property type="match status" value="1"/>
</dbReference>
<gene>
    <name evidence="4" type="ORF">TBRA_LOCUS8260</name>
</gene>
<dbReference type="PROSITE" id="PS50005">
    <property type="entry name" value="TPR"/>
    <property type="match status" value="1"/>
</dbReference>
<dbReference type="InterPro" id="IPR040364">
    <property type="entry name" value="TTC21A/TTC21B"/>
</dbReference>
<dbReference type="GO" id="GO:0005929">
    <property type="term" value="C:cilium"/>
    <property type="evidence" value="ECO:0007669"/>
    <property type="project" value="GOC"/>
</dbReference>
<dbReference type="GO" id="GO:0035721">
    <property type="term" value="P:intraciliary retrograde transport"/>
    <property type="evidence" value="ECO:0007669"/>
    <property type="project" value="TreeGrafter"/>
</dbReference>